<dbReference type="Proteomes" id="UP000799755">
    <property type="component" value="Unassembled WGS sequence"/>
</dbReference>
<organism evidence="1 2">
    <name type="scientific">Lindgomyces ingoldianus</name>
    <dbReference type="NCBI Taxonomy" id="673940"/>
    <lineage>
        <taxon>Eukaryota</taxon>
        <taxon>Fungi</taxon>
        <taxon>Dikarya</taxon>
        <taxon>Ascomycota</taxon>
        <taxon>Pezizomycotina</taxon>
        <taxon>Dothideomycetes</taxon>
        <taxon>Pleosporomycetidae</taxon>
        <taxon>Pleosporales</taxon>
        <taxon>Lindgomycetaceae</taxon>
        <taxon>Lindgomyces</taxon>
    </lineage>
</organism>
<gene>
    <name evidence="1" type="ORF">BDR25DRAFT_362822</name>
</gene>
<evidence type="ECO:0000313" key="1">
    <source>
        <dbReference type="EMBL" id="KAF2463472.1"/>
    </source>
</evidence>
<comment type="caution">
    <text evidence="1">The sequence shown here is derived from an EMBL/GenBank/DDBJ whole genome shotgun (WGS) entry which is preliminary data.</text>
</comment>
<reference evidence="1" key="1">
    <citation type="journal article" date="2020" name="Stud. Mycol.">
        <title>101 Dothideomycetes genomes: a test case for predicting lifestyles and emergence of pathogens.</title>
        <authorList>
            <person name="Haridas S."/>
            <person name="Albert R."/>
            <person name="Binder M."/>
            <person name="Bloem J."/>
            <person name="Labutti K."/>
            <person name="Salamov A."/>
            <person name="Andreopoulos B."/>
            <person name="Baker S."/>
            <person name="Barry K."/>
            <person name="Bills G."/>
            <person name="Bluhm B."/>
            <person name="Cannon C."/>
            <person name="Castanera R."/>
            <person name="Culley D."/>
            <person name="Daum C."/>
            <person name="Ezra D."/>
            <person name="Gonzalez J."/>
            <person name="Henrissat B."/>
            <person name="Kuo A."/>
            <person name="Liang C."/>
            <person name="Lipzen A."/>
            <person name="Lutzoni F."/>
            <person name="Magnuson J."/>
            <person name="Mondo S."/>
            <person name="Nolan M."/>
            <person name="Ohm R."/>
            <person name="Pangilinan J."/>
            <person name="Park H.-J."/>
            <person name="Ramirez L."/>
            <person name="Alfaro M."/>
            <person name="Sun H."/>
            <person name="Tritt A."/>
            <person name="Yoshinaga Y."/>
            <person name="Zwiers L.-H."/>
            <person name="Turgeon B."/>
            <person name="Goodwin S."/>
            <person name="Spatafora J."/>
            <person name="Crous P."/>
            <person name="Grigoriev I."/>
        </authorList>
    </citation>
    <scope>NUCLEOTIDE SEQUENCE</scope>
    <source>
        <strain evidence="1">ATCC 200398</strain>
    </source>
</reference>
<dbReference type="EMBL" id="MU003550">
    <property type="protein sequence ID" value="KAF2463472.1"/>
    <property type="molecule type" value="Genomic_DNA"/>
</dbReference>
<keyword evidence="2" id="KW-1185">Reference proteome</keyword>
<accession>A0ACB6Q992</accession>
<evidence type="ECO:0000313" key="2">
    <source>
        <dbReference type="Proteomes" id="UP000799755"/>
    </source>
</evidence>
<proteinExistence type="predicted"/>
<protein>
    <submittedName>
        <fullName evidence="1">Uncharacterized protein</fullName>
    </submittedName>
</protein>
<sequence length="251" mass="28323">MTRLSLTACFMLHTISRNCLPMTWRFAYSDRFLTIFVHCLFSWFDYLLSPILLALWVSVTATSSSPTKYVSSKERYTDFCANVFFQRIIQRSIMLFCLIMLAEYEKIVTVLLCWLLCTGFSLGRSVGDKMVDVCVHYLTAGPLPNLFFPLIFLSCINIIPSSDICACLDTYVLSPRDASDLSCRGVPPDQAESHFTGWKIPDTCTCTSELSKALAERLPLHACGRTGRGQAVIRVNLHCFYSFIRPAIISS</sequence>
<name>A0ACB6Q992_9PLEO</name>